<dbReference type="Pfam" id="PF00400">
    <property type="entry name" value="WD40"/>
    <property type="match status" value="2"/>
</dbReference>
<dbReference type="PROSITE" id="PS00678">
    <property type="entry name" value="WD_REPEATS_1"/>
    <property type="match status" value="1"/>
</dbReference>
<dbReference type="SUPFAM" id="SSF50978">
    <property type="entry name" value="WD40 repeat-like"/>
    <property type="match status" value="1"/>
</dbReference>
<dbReference type="Gene3D" id="2.130.10.10">
    <property type="entry name" value="YVTN repeat-like/Quinoprotein amine dehydrogenase"/>
    <property type="match status" value="1"/>
</dbReference>
<comment type="caution">
    <text evidence="4">The sequence shown here is derived from an EMBL/GenBank/DDBJ whole genome shotgun (WGS) entry which is preliminary data.</text>
</comment>
<feature type="repeat" description="WD" evidence="3">
    <location>
        <begin position="1"/>
        <end position="17"/>
    </location>
</feature>
<keyword evidence="2" id="KW-0677">Repeat</keyword>
<dbReference type="InterPro" id="IPR001680">
    <property type="entry name" value="WD40_rpt"/>
</dbReference>
<evidence type="ECO:0000313" key="4">
    <source>
        <dbReference type="EMBL" id="ETO15310.1"/>
    </source>
</evidence>
<dbReference type="EMBL" id="ASPP01019251">
    <property type="protein sequence ID" value="ETO15310.1"/>
    <property type="molecule type" value="Genomic_DNA"/>
</dbReference>
<dbReference type="GO" id="GO:0030621">
    <property type="term" value="F:U4 snRNA binding"/>
    <property type="evidence" value="ECO:0007669"/>
    <property type="project" value="TreeGrafter"/>
</dbReference>
<dbReference type="AlphaFoldDB" id="X6MQE5"/>
<feature type="repeat" description="WD" evidence="3">
    <location>
        <begin position="18"/>
        <end position="67"/>
    </location>
</feature>
<dbReference type="PANTHER" id="PTHR19846">
    <property type="entry name" value="WD40 REPEAT PROTEIN"/>
    <property type="match status" value="1"/>
</dbReference>
<evidence type="ECO:0000256" key="2">
    <source>
        <dbReference type="ARBA" id="ARBA00022737"/>
    </source>
</evidence>
<dbReference type="GO" id="GO:0046540">
    <property type="term" value="C:U4/U6 x U5 tri-snRNP complex"/>
    <property type="evidence" value="ECO:0007669"/>
    <property type="project" value="TreeGrafter"/>
</dbReference>
<dbReference type="InterPro" id="IPR019775">
    <property type="entry name" value="WD40_repeat_CS"/>
</dbReference>
<keyword evidence="5" id="KW-1185">Reference proteome</keyword>
<keyword evidence="1 3" id="KW-0853">WD repeat</keyword>
<evidence type="ECO:0000313" key="5">
    <source>
        <dbReference type="Proteomes" id="UP000023152"/>
    </source>
</evidence>
<organism evidence="4 5">
    <name type="scientific">Reticulomyxa filosa</name>
    <dbReference type="NCBI Taxonomy" id="46433"/>
    <lineage>
        <taxon>Eukaryota</taxon>
        <taxon>Sar</taxon>
        <taxon>Rhizaria</taxon>
        <taxon>Retaria</taxon>
        <taxon>Foraminifera</taxon>
        <taxon>Monothalamids</taxon>
        <taxon>Reticulomyxidae</taxon>
        <taxon>Reticulomyxa</taxon>
    </lineage>
</organism>
<dbReference type="PANTHER" id="PTHR19846:SF0">
    <property type="entry name" value="PRE-MRNA PROCESSING FACTOR 4"/>
    <property type="match status" value="1"/>
</dbReference>
<dbReference type="SMART" id="SM00320">
    <property type="entry name" value="WD40"/>
    <property type="match status" value="2"/>
</dbReference>
<dbReference type="Proteomes" id="UP000023152">
    <property type="component" value="Unassembled WGS sequence"/>
</dbReference>
<dbReference type="GO" id="GO:0017070">
    <property type="term" value="F:U6 snRNA binding"/>
    <property type="evidence" value="ECO:0007669"/>
    <property type="project" value="TreeGrafter"/>
</dbReference>
<proteinExistence type="predicted"/>
<reference evidence="4 5" key="1">
    <citation type="journal article" date="2013" name="Curr. Biol.">
        <title>The Genome of the Foraminiferan Reticulomyxa filosa.</title>
        <authorList>
            <person name="Glockner G."/>
            <person name="Hulsmann N."/>
            <person name="Schleicher M."/>
            <person name="Noegel A.A."/>
            <person name="Eichinger L."/>
            <person name="Gallinger C."/>
            <person name="Pawlowski J."/>
            <person name="Sierra R."/>
            <person name="Euteneuer U."/>
            <person name="Pillet L."/>
            <person name="Moustafa A."/>
            <person name="Platzer M."/>
            <person name="Groth M."/>
            <person name="Szafranski K."/>
            <person name="Schliwa M."/>
        </authorList>
    </citation>
    <scope>NUCLEOTIDE SEQUENCE [LARGE SCALE GENOMIC DNA]</scope>
</reference>
<gene>
    <name evidence="4" type="ORF">RFI_22054</name>
</gene>
<accession>X6MQE5</accession>
<dbReference type="PROSITE" id="PS50082">
    <property type="entry name" value="WD_REPEATS_2"/>
    <property type="match status" value="2"/>
</dbReference>
<feature type="non-terminal residue" evidence="4">
    <location>
        <position position="1"/>
    </location>
</feature>
<dbReference type="GO" id="GO:0000398">
    <property type="term" value="P:mRNA splicing, via spliceosome"/>
    <property type="evidence" value="ECO:0007669"/>
    <property type="project" value="TreeGrafter"/>
</dbReference>
<evidence type="ECO:0000256" key="1">
    <source>
        <dbReference type="ARBA" id="ARBA00022574"/>
    </source>
</evidence>
<dbReference type="InterPro" id="IPR015943">
    <property type="entry name" value="WD40/YVTN_repeat-like_dom_sf"/>
</dbReference>
<sequence>DKSVRLWDIRSDKQIQVFNGHRDAVWSVEYSPFVIKDSIGNSNVICSVSWDDTIRFWDIRSNKNELYLIKGYDEYRGIMCLKFLQLKNNEKKRKINDDIGCGINLCCGSYDGSIYIWG</sequence>
<name>X6MQE5_RETFI</name>
<dbReference type="InterPro" id="IPR036322">
    <property type="entry name" value="WD40_repeat_dom_sf"/>
</dbReference>
<evidence type="ECO:0000256" key="3">
    <source>
        <dbReference type="PROSITE-ProRule" id="PRU00221"/>
    </source>
</evidence>
<dbReference type="OrthoDB" id="273771at2759"/>
<protein>
    <submittedName>
        <fullName evidence="4">Uncharacterized protein</fullName>
    </submittedName>
</protein>